<sequence>MALLLDVGQTAPKLAEEQITLDSKLDKIRHHRTSNLPHQKQVYFTLEAVEATLKEQKTELTPSAYVVALLSILPQAFSTSEFNNQELAGAAVYLLDVVLQHVPNAVLIGKFASILSYLTPVLRDNDSPPALVRSAIGCVETILIAQASTSWLGSALENGPRKVLSRLLELGVDERPKVRKRAQDAITTVLSHPPPPATVHPALDMCADLALTLVNEQYSGFTGKSSHGRKQKQQERDHAEVSERKIIFLLQLTRAIAMNDLGWPTGKVEQLCETLFSISRSTEEFLINAALDVFQSLFTTMGENYEDNAKMDGATFARIVESIMNLRPAEADQQRAPTWLAIVAQCFAAYSGIDEAKAFAQLPQLFETISEFLKSGLPSTVATSASQCLIALASTCIPFKFLLEKPLTNSTKRTLSDVSKSALSLLSVKYQAAWKEVFGILVALFDALDVDADPYLVDAVVTIGELRMGEQFEGRAEADEVLSAAIRALGPDKVLEILPLNLENPGPKQPGRAFLLPLLRDNIRNAKLNHFINYMVPLSDHLSQRVLEFTEKDKSMEVKIYSTLIEQIWSLLPRYCDLPSDLRQSFTQKFAELLANILYQRVELRQVCCKALRILVESNRVYTEVDLEDLNPFLAVKLSRDDAKKNLEYLSTMASKFLAVLFNVFNQTATDHRHYILDTIIAFLSITPEKDIVITFHKVVGLLNPALDATAAKKSTPSGNSTIPPISHTMLDLIVAMVPFLPRSLYRDLSMIFVTTIQNADAKVQTRGYRIVSKLAQSEIGSEYLIESMDILEDTMISSAEKITPPARGARLTSLIDIVRVLPSSDLHFIPAILPEAVIGTKEVNEKTREAAYQLLVEMGDKMAGGGSVSISKVANMDTDAPDVEASISEYFTMVSAGLAGSTPHMISATITALSRLLYQYKNILELNVVSELVATIDLFLTSKNREIVKSALGFVKVVVTTLPKDLVEPRLETLVPNLLQWAHEHHARFKLKVKHLIERLLRRFGIEVIERVFPEEDKKLLGNIRKSKERARRKKESAEAEGGDDEENSTSRRKYLSEFEEAIYGSSSEDDNEYVESDTEDSKYKKKQGKGSNSKGNKKETYIVESKFDDPLDLLDKKALARMSSTKPTAAVKLISRQSKIKTTESGKMLVDDEEAGKKAIDPDQMMLEQLAAQAAEANPISAYVDAVKNGPVRGQRNKLKFKNKRDRDDDDEDMAEVRKPRRRARF</sequence>
<dbReference type="Proteomes" id="UP001433508">
    <property type="component" value="Unassembled WGS sequence"/>
</dbReference>
<organism evidence="1 2">
    <name type="scientific">Lipomyces kononenkoae</name>
    <name type="common">Yeast</name>
    <dbReference type="NCBI Taxonomy" id="34357"/>
    <lineage>
        <taxon>Eukaryota</taxon>
        <taxon>Fungi</taxon>
        <taxon>Dikarya</taxon>
        <taxon>Ascomycota</taxon>
        <taxon>Saccharomycotina</taxon>
        <taxon>Lipomycetes</taxon>
        <taxon>Lipomycetales</taxon>
        <taxon>Lipomycetaceae</taxon>
        <taxon>Lipomyces</taxon>
    </lineage>
</organism>
<evidence type="ECO:0000313" key="2">
    <source>
        <dbReference type="Proteomes" id="UP001433508"/>
    </source>
</evidence>
<gene>
    <name evidence="1" type="ORF">V1525DRAFT_454120</name>
</gene>
<reference evidence="2" key="1">
    <citation type="journal article" date="2024" name="Front. Bioeng. Biotechnol.">
        <title>Genome-scale model development and genomic sequencing of the oleaginous clade Lipomyces.</title>
        <authorList>
            <person name="Czajka J.J."/>
            <person name="Han Y."/>
            <person name="Kim J."/>
            <person name="Mondo S.J."/>
            <person name="Hofstad B.A."/>
            <person name="Robles A."/>
            <person name="Haridas S."/>
            <person name="Riley R."/>
            <person name="LaButti K."/>
            <person name="Pangilinan J."/>
            <person name="Andreopoulos W."/>
            <person name="Lipzen A."/>
            <person name="Yan J."/>
            <person name="Wang M."/>
            <person name="Ng V."/>
            <person name="Grigoriev I.V."/>
            <person name="Spatafora J.W."/>
            <person name="Magnuson J.K."/>
            <person name="Baker S.E."/>
            <person name="Pomraning K.R."/>
        </authorList>
    </citation>
    <scope>NUCLEOTIDE SEQUENCE [LARGE SCALE GENOMIC DNA]</scope>
    <source>
        <strain evidence="2">CBS 7786</strain>
    </source>
</reference>
<accession>A0ACC3T9P7</accession>
<protein>
    <submittedName>
        <fullName evidence="1">NUC173 domain-containing protein</fullName>
    </submittedName>
</protein>
<evidence type="ECO:0000313" key="1">
    <source>
        <dbReference type="EMBL" id="KAK9240336.1"/>
    </source>
</evidence>
<proteinExistence type="predicted"/>
<comment type="caution">
    <text evidence="1">The sequence shown here is derived from an EMBL/GenBank/DDBJ whole genome shotgun (WGS) entry which is preliminary data.</text>
</comment>
<name>A0ACC3T9P7_LIPKO</name>
<dbReference type="EMBL" id="MU971340">
    <property type="protein sequence ID" value="KAK9240336.1"/>
    <property type="molecule type" value="Genomic_DNA"/>
</dbReference>
<keyword evidence="2" id="KW-1185">Reference proteome</keyword>